<evidence type="ECO:0000259" key="8">
    <source>
        <dbReference type="Pfam" id="PF02687"/>
    </source>
</evidence>
<proteinExistence type="inferred from homology"/>
<evidence type="ECO:0000256" key="7">
    <source>
        <dbReference type="SAM" id="Phobius"/>
    </source>
</evidence>
<keyword evidence="2" id="KW-1003">Cell membrane</keyword>
<feature type="transmembrane region" description="Helical" evidence="7">
    <location>
        <begin position="43"/>
        <end position="69"/>
    </location>
</feature>
<dbReference type="GO" id="GO:0005886">
    <property type="term" value="C:plasma membrane"/>
    <property type="evidence" value="ECO:0007669"/>
    <property type="project" value="UniProtKB-SubCell"/>
</dbReference>
<feature type="non-terminal residue" evidence="9">
    <location>
        <position position="1"/>
    </location>
</feature>
<comment type="similarity">
    <text evidence="6">Belongs to the ABC-4 integral membrane protein family.</text>
</comment>
<evidence type="ECO:0000256" key="2">
    <source>
        <dbReference type="ARBA" id="ARBA00022475"/>
    </source>
</evidence>
<dbReference type="InterPro" id="IPR003838">
    <property type="entry name" value="ABC3_permease_C"/>
</dbReference>
<name>X1A0L0_9ZZZZ</name>
<dbReference type="GO" id="GO:0022857">
    <property type="term" value="F:transmembrane transporter activity"/>
    <property type="evidence" value="ECO:0007669"/>
    <property type="project" value="TreeGrafter"/>
</dbReference>
<accession>X1A0L0</accession>
<reference evidence="9" key="1">
    <citation type="journal article" date="2014" name="Front. Microbiol.">
        <title>High frequency of phylogenetically diverse reductive dehalogenase-homologous genes in deep subseafloor sedimentary metagenomes.</title>
        <authorList>
            <person name="Kawai M."/>
            <person name="Futagami T."/>
            <person name="Toyoda A."/>
            <person name="Takaki Y."/>
            <person name="Nishi S."/>
            <person name="Hori S."/>
            <person name="Arai W."/>
            <person name="Tsubouchi T."/>
            <person name="Morono Y."/>
            <person name="Uchiyama I."/>
            <person name="Ito T."/>
            <person name="Fujiyama A."/>
            <person name="Inagaki F."/>
            <person name="Takami H."/>
        </authorList>
    </citation>
    <scope>NUCLEOTIDE SEQUENCE</scope>
    <source>
        <strain evidence="9">Expedition CK06-06</strain>
    </source>
</reference>
<keyword evidence="3 7" id="KW-0812">Transmembrane</keyword>
<sequence>LVSLLVGGIGIMNIMLVSVTERTREIGIRMALGATRGAVLTQFLLEALTLCLVGGLIGIALGIGASQLLSSLANWNTSVSGLAIGMSVVFSLTIGLFFGIWPAKRAASLDPIDALRYE</sequence>
<evidence type="ECO:0000256" key="5">
    <source>
        <dbReference type="ARBA" id="ARBA00023136"/>
    </source>
</evidence>
<feature type="domain" description="ABC3 transporter permease C-terminal" evidence="8">
    <location>
        <begin position="2"/>
        <end position="111"/>
    </location>
</feature>
<gene>
    <name evidence="9" type="ORF">S01H4_34959</name>
</gene>
<comment type="subcellular location">
    <subcellularLocation>
        <location evidence="1">Cell membrane</location>
        <topology evidence="1">Multi-pass membrane protein</topology>
    </subcellularLocation>
</comment>
<dbReference type="PANTHER" id="PTHR30572">
    <property type="entry name" value="MEMBRANE COMPONENT OF TRANSPORTER-RELATED"/>
    <property type="match status" value="1"/>
</dbReference>
<dbReference type="EMBL" id="BART01018533">
    <property type="protein sequence ID" value="GAG75630.1"/>
    <property type="molecule type" value="Genomic_DNA"/>
</dbReference>
<dbReference type="Pfam" id="PF02687">
    <property type="entry name" value="FtsX"/>
    <property type="match status" value="1"/>
</dbReference>
<evidence type="ECO:0000256" key="6">
    <source>
        <dbReference type="ARBA" id="ARBA00038076"/>
    </source>
</evidence>
<protein>
    <recommendedName>
        <fullName evidence="8">ABC3 transporter permease C-terminal domain-containing protein</fullName>
    </recommendedName>
</protein>
<feature type="transmembrane region" description="Helical" evidence="7">
    <location>
        <begin position="81"/>
        <end position="101"/>
    </location>
</feature>
<organism evidence="9">
    <name type="scientific">marine sediment metagenome</name>
    <dbReference type="NCBI Taxonomy" id="412755"/>
    <lineage>
        <taxon>unclassified sequences</taxon>
        <taxon>metagenomes</taxon>
        <taxon>ecological metagenomes</taxon>
    </lineage>
</organism>
<evidence type="ECO:0000256" key="4">
    <source>
        <dbReference type="ARBA" id="ARBA00022989"/>
    </source>
</evidence>
<evidence type="ECO:0000256" key="1">
    <source>
        <dbReference type="ARBA" id="ARBA00004651"/>
    </source>
</evidence>
<dbReference type="InterPro" id="IPR050250">
    <property type="entry name" value="Macrolide_Exporter_MacB"/>
</dbReference>
<keyword evidence="4 7" id="KW-1133">Transmembrane helix</keyword>
<keyword evidence="5 7" id="KW-0472">Membrane</keyword>
<feature type="transmembrane region" description="Helical" evidence="7">
    <location>
        <begin position="6"/>
        <end position="23"/>
    </location>
</feature>
<comment type="caution">
    <text evidence="9">The sequence shown here is derived from an EMBL/GenBank/DDBJ whole genome shotgun (WGS) entry which is preliminary data.</text>
</comment>
<evidence type="ECO:0000313" key="9">
    <source>
        <dbReference type="EMBL" id="GAG75630.1"/>
    </source>
</evidence>
<dbReference type="PANTHER" id="PTHR30572:SF4">
    <property type="entry name" value="ABC TRANSPORTER PERMEASE YTRF"/>
    <property type="match status" value="1"/>
</dbReference>
<dbReference type="AlphaFoldDB" id="X1A0L0"/>
<evidence type="ECO:0000256" key="3">
    <source>
        <dbReference type="ARBA" id="ARBA00022692"/>
    </source>
</evidence>